<dbReference type="HAMAP" id="MF_00365">
    <property type="entry name" value="RecF"/>
    <property type="match status" value="1"/>
</dbReference>
<evidence type="ECO:0000256" key="12">
    <source>
        <dbReference type="HAMAP-Rule" id="MF_00365"/>
    </source>
</evidence>
<dbReference type="Pfam" id="PF02463">
    <property type="entry name" value="SMC_N"/>
    <property type="match status" value="1"/>
</dbReference>
<name>A0A9X4AN75_9BACI</name>
<dbReference type="GO" id="GO:0000731">
    <property type="term" value="P:DNA synthesis involved in DNA repair"/>
    <property type="evidence" value="ECO:0007669"/>
    <property type="project" value="TreeGrafter"/>
</dbReference>
<comment type="function">
    <text evidence="12 13">The RecF protein is involved in DNA metabolism; it is required for DNA replication and normal SOS inducibility. RecF binds preferentially to single-stranded, linear DNA. It also seems to bind ATP.</text>
</comment>
<keyword evidence="8 12" id="KW-0067">ATP-binding</keyword>
<comment type="caution">
    <text evidence="15">The sequence shown here is derived from an EMBL/GenBank/DDBJ whole genome shotgun (WGS) entry which is preliminary data.</text>
</comment>
<evidence type="ECO:0000256" key="3">
    <source>
        <dbReference type="ARBA" id="ARBA00020170"/>
    </source>
</evidence>
<dbReference type="InterPro" id="IPR027417">
    <property type="entry name" value="P-loop_NTPase"/>
</dbReference>
<evidence type="ECO:0000313" key="15">
    <source>
        <dbReference type="EMBL" id="MDC3426116.1"/>
    </source>
</evidence>
<evidence type="ECO:0000256" key="13">
    <source>
        <dbReference type="RuleBase" id="RU000578"/>
    </source>
</evidence>
<dbReference type="GO" id="GO:0009432">
    <property type="term" value="P:SOS response"/>
    <property type="evidence" value="ECO:0007669"/>
    <property type="project" value="UniProtKB-UniRule"/>
</dbReference>
<evidence type="ECO:0000256" key="8">
    <source>
        <dbReference type="ARBA" id="ARBA00022840"/>
    </source>
</evidence>
<dbReference type="RefSeq" id="WP_272437935.1">
    <property type="nucleotide sequence ID" value="NZ_JAMQKB010000030.1"/>
</dbReference>
<keyword evidence="7 12" id="KW-0227">DNA damage</keyword>
<dbReference type="InterPro" id="IPR018078">
    <property type="entry name" value="DNA-binding_RecF_CS"/>
</dbReference>
<comment type="similarity">
    <text evidence="2 12 13">Belongs to the RecF family.</text>
</comment>
<gene>
    <name evidence="12 15" type="primary">recF</name>
    <name evidence="15" type="ORF">NC797_16590</name>
</gene>
<dbReference type="AlphaFoldDB" id="A0A9X4AN75"/>
<dbReference type="NCBIfam" id="TIGR00611">
    <property type="entry name" value="recf"/>
    <property type="match status" value="1"/>
</dbReference>
<protein>
    <recommendedName>
        <fullName evidence="3 12">DNA replication and repair protein RecF</fullName>
    </recommendedName>
</protein>
<dbReference type="PANTHER" id="PTHR32182">
    <property type="entry name" value="DNA REPLICATION AND REPAIR PROTEIN RECF"/>
    <property type="match status" value="1"/>
</dbReference>
<dbReference type="PANTHER" id="PTHR32182:SF0">
    <property type="entry name" value="DNA REPLICATION AND REPAIR PROTEIN RECF"/>
    <property type="match status" value="1"/>
</dbReference>
<dbReference type="InterPro" id="IPR001238">
    <property type="entry name" value="DNA-binding_RecF"/>
</dbReference>
<dbReference type="InterPro" id="IPR042174">
    <property type="entry name" value="RecF_2"/>
</dbReference>
<keyword evidence="10 12" id="KW-0234">DNA repair</keyword>
<feature type="domain" description="RecF/RecN/SMC N-terminal" evidence="14">
    <location>
        <begin position="2"/>
        <end position="348"/>
    </location>
</feature>
<dbReference type="InterPro" id="IPR003395">
    <property type="entry name" value="RecF/RecN/SMC_N"/>
</dbReference>
<accession>A0A9X4AN75</accession>
<dbReference type="PROSITE" id="PS00618">
    <property type="entry name" value="RECF_2"/>
    <property type="match status" value="1"/>
</dbReference>
<evidence type="ECO:0000256" key="9">
    <source>
        <dbReference type="ARBA" id="ARBA00023125"/>
    </source>
</evidence>
<evidence type="ECO:0000256" key="7">
    <source>
        <dbReference type="ARBA" id="ARBA00022763"/>
    </source>
</evidence>
<dbReference type="Proteomes" id="UP001145050">
    <property type="component" value="Unassembled WGS sequence"/>
</dbReference>
<dbReference type="GO" id="GO:0006302">
    <property type="term" value="P:double-strand break repair"/>
    <property type="evidence" value="ECO:0007669"/>
    <property type="project" value="TreeGrafter"/>
</dbReference>
<dbReference type="Gene3D" id="1.20.1050.90">
    <property type="entry name" value="RecF/RecN/SMC, N-terminal domain"/>
    <property type="match status" value="1"/>
</dbReference>
<evidence type="ECO:0000256" key="4">
    <source>
        <dbReference type="ARBA" id="ARBA00022490"/>
    </source>
</evidence>
<feature type="binding site" evidence="12">
    <location>
        <begin position="30"/>
        <end position="37"/>
    </location>
    <ligand>
        <name>ATP</name>
        <dbReference type="ChEBI" id="CHEBI:30616"/>
    </ligand>
</feature>
<evidence type="ECO:0000256" key="2">
    <source>
        <dbReference type="ARBA" id="ARBA00008016"/>
    </source>
</evidence>
<evidence type="ECO:0000256" key="1">
    <source>
        <dbReference type="ARBA" id="ARBA00004496"/>
    </source>
</evidence>
<dbReference type="GO" id="GO:0005524">
    <property type="term" value="F:ATP binding"/>
    <property type="evidence" value="ECO:0007669"/>
    <property type="project" value="UniProtKB-UniRule"/>
</dbReference>
<proteinExistence type="inferred from homology"/>
<organism evidence="15 16">
    <name type="scientific">Terrihalobacillus insolitus</name>
    <dbReference type="NCBI Taxonomy" id="2950438"/>
    <lineage>
        <taxon>Bacteria</taxon>
        <taxon>Bacillati</taxon>
        <taxon>Bacillota</taxon>
        <taxon>Bacilli</taxon>
        <taxon>Bacillales</taxon>
        <taxon>Bacillaceae</taxon>
        <taxon>Terrihalobacillus</taxon>
    </lineage>
</organism>
<evidence type="ECO:0000256" key="6">
    <source>
        <dbReference type="ARBA" id="ARBA00022741"/>
    </source>
</evidence>
<dbReference type="CDD" id="cd03242">
    <property type="entry name" value="ABC_RecF"/>
    <property type="match status" value="1"/>
</dbReference>
<dbReference type="EMBL" id="JAMQKB010000030">
    <property type="protein sequence ID" value="MDC3426116.1"/>
    <property type="molecule type" value="Genomic_DNA"/>
</dbReference>
<sequence length="375" mass="43829">MYINQLNLRNFRNYEQLHLSFHDKINVIIGDNAQGKTNLMESIYMLAFSKSHRTSRDKELIHWDKEYATIEGNIHKRKRTFPLEIVLSAKGKKAKLNHLEQKRLSDYIGALNVVMFAPEDLNLVKGSPQIRRRFIDMEIGQIQPTYIYHLGQYQKILKQRNALLKNLQRNKQLDRTMLHVLTDQVLDHIAIIHEKRFLFLDLLRKWATPIHQGISRHKETLEITYDSSARVSEDWNKEKIRNIYQNKFFEIENKEVERGTTLLGPHRDDLMFFVNGKDVQTYGSQGQQRTTALSLKLAEIELIYSEVNEYPILLLDDVLSELDDFRQSHLLNTIQGKVQTFVSTTSVDGIKHETLVQAELFRVKNGMVVQGNEGE</sequence>
<evidence type="ECO:0000256" key="11">
    <source>
        <dbReference type="ARBA" id="ARBA00023236"/>
    </source>
</evidence>
<reference evidence="15" key="1">
    <citation type="submission" date="2022-06" db="EMBL/GenBank/DDBJ databases">
        <title>Aquibacillus sp. a new bacterium isolated from soil saline samples.</title>
        <authorList>
            <person name="Galisteo C."/>
            <person name="De La Haba R."/>
            <person name="Sanchez-Porro C."/>
            <person name="Ventosa A."/>
        </authorList>
    </citation>
    <scope>NUCLEOTIDE SEQUENCE</scope>
    <source>
        <strain evidence="15">3ASR75-11</strain>
    </source>
</reference>
<keyword evidence="4 12" id="KW-0963">Cytoplasm</keyword>
<dbReference type="GO" id="GO:0006260">
    <property type="term" value="P:DNA replication"/>
    <property type="evidence" value="ECO:0007669"/>
    <property type="project" value="UniProtKB-UniRule"/>
</dbReference>
<keyword evidence="16" id="KW-1185">Reference proteome</keyword>
<dbReference type="SUPFAM" id="SSF52540">
    <property type="entry name" value="P-loop containing nucleoside triphosphate hydrolases"/>
    <property type="match status" value="1"/>
</dbReference>
<comment type="subcellular location">
    <subcellularLocation>
        <location evidence="1 12 13">Cytoplasm</location>
    </subcellularLocation>
</comment>
<evidence type="ECO:0000313" key="16">
    <source>
        <dbReference type="Proteomes" id="UP001145050"/>
    </source>
</evidence>
<keyword evidence="11 12" id="KW-0742">SOS response</keyword>
<keyword evidence="9 12" id="KW-0238">DNA-binding</keyword>
<evidence type="ECO:0000259" key="14">
    <source>
        <dbReference type="Pfam" id="PF02463"/>
    </source>
</evidence>
<evidence type="ECO:0000256" key="5">
    <source>
        <dbReference type="ARBA" id="ARBA00022705"/>
    </source>
</evidence>
<keyword evidence="6 12" id="KW-0547">Nucleotide-binding</keyword>
<dbReference type="FunFam" id="1.20.1050.90:FF:000002">
    <property type="entry name" value="DNA replication and repair protein RecF"/>
    <property type="match status" value="1"/>
</dbReference>
<dbReference type="GO" id="GO:0005737">
    <property type="term" value="C:cytoplasm"/>
    <property type="evidence" value="ECO:0007669"/>
    <property type="project" value="UniProtKB-SubCell"/>
</dbReference>
<evidence type="ECO:0000256" key="10">
    <source>
        <dbReference type="ARBA" id="ARBA00023204"/>
    </source>
</evidence>
<keyword evidence="5 12" id="KW-0235">DNA replication</keyword>
<dbReference type="Gene3D" id="3.40.50.300">
    <property type="entry name" value="P-loop containing nucleotide triphosphate hydrolases"/>
    <property type="match status" value="1"/>
</dbReference>
<dbReference type="GO" id="GO:0003697">
    <property type="term" value="F:single-stranded DNA binding"/>
    <property type="evidence" value="ECO:0007669"/>
    <property type="project" value="UniProtKB-UniRule"/>
</dbReference>
<dbReference type="PROSITE" id="PS00617">
    <property type="entry name" value="RECF_1"/>
    <property type="match status" value="1"/>
</dbReference>